<proteinExistence type="predicted"/>
<dbReference type="EMBL" id="JBDXMX010000001">
    <property type="protein sequence ID" value="MEO9246467.1"/>
    <property type="molecule type" value="Genomic_DNA"/>
</dbReference>
<evidence type="ECO:0000313" key="1">
    <source>
        <dbReference type="EMBL" id="MEO9246467.1"/>
    </source>
</evidence>
<keyword evidence="2" id="KW-1185">Reference proteome</keyword>
<sequence length="185" mass="19740">MTVTPIAALPPRVFAEQNRKLTVLTAPPTEALSALTVATLEAGMDGSCRVTQADTRLRATASETLNQPAVCEPASASVPARSNYEGALGVFRYFDEENPGQADAEGDILFQAVKVKGTPIYVVERLSGKKWDAPWEAGDEYSVFAVTTDNWQRQEDPHAGYIHVLVPLTVQDAELNGVVAAPAGG</sequence>
<gene>
    <name evidence="1" type="ORF">ABDK96_02085</name>
</gene>
<name>A0ABV0IE82_9MICC</name>
<organism evidence="1 2">
    <name type="scientific">Citricoccus nitrophenolicus</name>
    <dbReference type="NCBI Taxonomy" id="863575"/>
    <lineage>
        <taxon>Bacteria</taxon>
        <taxon>Bacillati</taxon>
        <taxon>Actinomycetota</taxon>
        <taxon>Actinomycetes</taxon>
        <taxon>Micrococcales</taxon>
        <taxon>Micrococcaceae</taxon>
        <taxon>Citricoccus</taxon>
    </lineage>
</organism>
<accession>A0ABV0IE82</accession>
<dbReference type="Proteomes" id="UP001484097">
    <property type="component" value="Unassembled WGS sequence"/>
</dbReference>
<dbReference type="Pfam" id="PF25595">
    <property type="entry name" value="Phage_TTP_16"/>
    <property type="match status" value="1"/>
</dbReference>
<evidence type="ECO:0000313" key="2">
    <source>
        <dbReference type="Proteomes" id="UP001484097"/>
    </source>
</evidence>
<dbReference type="RefSeq" id="WP_347918522.1">
    <property type="nucleotide sequence ID" value="NZ_JBDXMX010000001.1"/>
</dbReference>
<dbReference type="InterPro" id="IPR058009">
    <property type="entry name" value="TTP_Phage_16"/>
</dbReference>
<comment type="caution">
    <text evidence="1">The sequence shown here is derived from an EMBL/GenBank/DDBJ whole genome shotgun (WGS) entry which is preliminary data.</text>
</comment>
<reference evidence="1 2" key="1">
    <citation type="submission" date="2024-05" db="EMBL/GenBank/DDBJ databases">
        <authorList>
            <person name="Yi C."/>
        </authorList>
    </citation>
    <scope>NUCLEOTIDE SEQUENCE [LARGE SCALE GENOMIC DNA]</scope>
    <source>
        <strain evidence="1 2">XS13</strain>
    </source>
</reference>
<protein>
    <submittedName>
        <fullName evidence="1">Uncharacterized protein</fullName>
    </submittedName>
</protein>